<dbReference type="Gene3D" id="3.20.20.100">
    <property type="entry name" value="NADP-dependent oxidoreductase domain"/>
    <property type="match status" value="1"/>
</dbReference>
<evidence type="ECO:0000256" key="1">
    <source>
        <dbReference type="ARBA" id="ARBA00023002"/>
    </source>
</evidence>
<comment type="caution">
    <text evidence="3">The sequence shown here is derived from an EMBL/GenBank/DDBJ whole genome shotgun (WGS) entry which is preliminary data.</text>
</comment>
<dbReference type="CDD" id="cd19091">
    <property type="entry name" value="AKR_PsAKR"/>
    <property type="match status" value="1"/>
</dbReference>
<dbReference type="GO" id="GO:0016491">
    <property type="term" value="F:oxidoreductase activity"/>
    <property type="evidence" value="ECO:0007669"/>
    <property type="project" value="UniProtKB-KW"/>
</dbReference>
<dbReference type="Proteomes" id="UP000006468">
    <property type="component" value="Chromosome"/>
</dbReference>
<accession>D5QA70</accession>
<dbReference type="HOGENOM" id="CLU_023205_2_0_5"/>
<dbReference type="FunFam" id="3.20.20.100:FF:000004">
    <property type="entry name" value="Oxidoreductase, aldo/keto reductase"/>
    <property type="match status" value="1"/>
</dbReference>
<evidence type="ECO:0000313" key="4">
    <source>
        <dbReference type="Proteomes" id="UP000006468"/>
    </source>
</evidence>
<dbReference type="EMBL" id="ADTV01000002">
    <property type="protein sequence ID" value="EFG85922.1"/>
    <property type="molecule type" value="Genomic_DNA"/>
</dbReference>
<dbReference type="InterPro" id="IPR023210">
    <property type="entry name" value="NADP_OxRdtase_dom"/>
</dbReference>
<evidence type="ECO:0000259" key="2">
    <source>
        <dbReference type="Pfam" id="PF00248"/>
    </source>
</evidence>
<sequence length="404" mass="43916">MLVKTINRSIFTEPVFGGNALARLTRPYPSRTGHHPFISSARERQIMHYRQLGRSGLRISTFTLGTMTFGGKGDFAKTGDTDLAGAKRQIDMCVDAGINIFDTADIYSAGVSEEILGAALKGRSSDLLVSSKARFTMGPGANDAGSSRYHLISACEASLKRLGRDHIDLYYLHEWDGQTPLDETLEALDTLTRSGKIRYAGVSNFSGWHLMKALSTAERDRLIAPVAQQIYYSLQAREAEYELLPVAVDQGIGVQVWSPMAGGLLSGKYRRGKPQPTGTRQIEKWGEPPVYDIEKLYDVVEVLVAIAAERGVSAAQVALAWVAHRPAITSVVIGARTDAQLADNLKAAELSLSAEEMARLDKASAPPVLYPYWHQASTASDRLSPADLLLLAPTIAERAKDGKA</sequence>
<dbReference type="SUPFAM" id="SSF51430">
    <property type="entry name" value="NAD(P)-linked oxidoreductase"/>
    <property type="match status" value="1"/>
</dbReference>
<feature type="domain" description="NADP-dependent oxidoreductase" evidence="2">
    <location>
        <begin position="63"/>
        <end position="364"/>
    </location>
</feature>
<reference evidence="3 4" key="1">
    <citation type="journal article" date="2010" name="J. Bacteriol.">
        <title>Genome sequence of a cellulose-producing bacterium, Gluconacetobacter hansenii ATCC 23769.</title>
        <authorList>
            <person name="Iyer P.R."/>
            <person name="Geib S.M."/>
            <person name="Catchmark J."/>
            <person name="Kao T.H."/>
            <person name="Tien M."/>
        </authorList>
    </citation>
    <scope>NUCLEOTIDE SEQUENCE [LARGE SCALE GENOMIC DNA]</scope>
    <source>
        <strain evidence="3 4">ATCC 23769</strain>
    </source>
</reference>
<gene>
    <name evidence="3" type="ORF">GXY_00024</name>
</gene>
<organism evidence="3 4">
    <name type="scientific">Novacetimonas hansenii ATCC 23769</name>
    <dbReference type="NCBI Taxonomy" id="714995"/>
    <lineage>
        <taxon>Bacteria</taxon>
        <taxon>Pseudomonadati</taxon>
        <taxon>Pseudomonadota</taxon>
        <taxon>Alphaproteobacteria</taxon>
        <taxon>Acetobacterales</taxon>
        <taxon>Acetobacteraceae</taxon>
        <taxon>Novacetimonas</taxon>
    </lineage>
</organism>
<dbReference type="PANTHER" id="PTHR43364:SF18">
    <property type="entry name" value="OXIDOREDUCTASE"/>
    <property type="match status" value="1"/>
</dbReference>
<dbReference type="InterPro" id="IPR050523">
    <property type="entry name" value="AKR_Detox_Biosynth"/>
</dbReference>
<protein>
    <submittedName>
        <fullName evidence="3">Aldo/keto reductase</fullName>
    </submittedName>
</protein>
<dbReference type="AlphaFoldDB" id="D5QA70"/>
<dbReference type="Pfam" id="PF00248">
    <property type="entry name" value="Aldo_ket_red"/>
    <property type="match status" value="1"/>
</dbReference>
<dbReference type="PANTHER" id="PTHR43364">
    <property type="entry name" value="NADH-SPECIFIC METHYLGLYOXAL REDUCTASE-RELATED"/>
    <property type="match status" value="1"/>
</dbReference>
<dbReference type="InterPro" id="IPR036812">
    <property type="entry name" value="NAD(P)_OxRdtase_dom_sf"/>
</dbReference>
<proteinExistence type="predicted"/>
<evidence type="ECO:0000313" key="3">
    <source>
        <dbReference type="EMBL" id="EFG85922.1"/>
    </source>
</evidence>
<keyword evidence="1" id="KW-0560">Oxidoreductase</keyword>
<dbReference type="GO" id="GO:0005829">
    <property type="term" value="C:cytosol"/>
    <property type="evidence" value="ECO:0007669"/>
    <property type="project" value="TreeGrafter"/>
</dbReference>
<name>D5QA70_NOVHA</name>